<keyword evidence="3" id="KW-0520">NAD</keyword>
<comment type="similarity">
    <text evidence="1 4">Belongs to the D-isomer specific 2-hydroxyacid dehydrogenase family.</text>
</comment>
<dbReference type="Gene3D" id="3.40.50.720">
    <property type="entry name" value="NAD(P)-binding Rossmann-like Domain"/>
    <property type="match status" value="2"/>
</dbReference>
<dbReference type="InterPro" id="IPR029753">
    <property type="entry name" value="D-isomer_DH_CS"/>
</dbReference>
<evidence type="ECO:0000313" key="8">
    <source>
        <dbReference type="Proteomes" id="UP000198925"/>
    </source>
</evidence>
<protein>
    <submittedName>
        <fullName evidence="7">Glyoxylate reductase</fullName>
    </submittedName>
</protein>
<evidence type="ECO:0000259" key="6">
    <source>
        <dbReference type="Pfam" id="PF02826"/>
    </source>
</evidence>
<feature type="domain" description="D-isomer specific 2-hydroxyacid dehydrogenase catalytic" evidence="5">
    <location>
        <begin position="25"/>
        <end position="317"/>
    </location>
</feature>
<name>A0A1G6QV85_9PROT</name>
<dbReference type="Proteomes" id="UP000198925">
    <property type="component" value="Unassembled WGS sequence"/>
</dbReference>
<dbReference type="GO" id="GO:0016616">
    <property type="term" value="F:oxidoreductase activity, acting on the CH-OH group of donors, NAD or NADP as acceptor"/>
    <property type="evidence" value="ECO:0007669"/>
    <property type="project" value="InterPro"/>
</dbReference>
<organism evidence="7 8">
    <name type="scientific">Belnapia rosea</name>
    <dbReference type="NCBI Taxonomy" id="938405"/>
    <lineage>
        <taxon>Bacteria</taxon>
        <taxon>Pseudomonadati</taxon>
        <taxon>Pseudomonadota</taxon>
        <taxon>Alphaproteobacteria</taxon>
        <taxon>Acetobacterales</taxon>
        <taxon>Roseomonadaceae</taxon>
        <taxon>Belnapia</taxon>
    </lineage>
</organism>
<dbReference type="InterPro" id="IPR029752">
    <property type="entry name" value="D-isomer_DH_CS1"/>
</dbReference>
<dbReference type="Pfam" id="PF00389">
    <property type="entry name" value="2-Hacid_dh"/>
    <property type="match status" value="1"/>
</dbReference>
<evidence type="ECO:0000313" key="7">
    <source>
        <dbReference type="EMBL" id="SDC96329.1"/>
    </source>
</evidence>
<dbReference type="SUPFAM" id="SSF51735">
    <property type="entry name" value="NAD(P)-binding Rossmann-fold domains"/>
    <property type="match status" value="1"/>
</dbReference>
<keyword evidence="8" id="KW-1185">Reference proteome</keyword>
<dbReference type="PROSITE" id="PS00065">
    <property type="entry name" value="D_2_HYDROXYACID_DH_1"/>
    <property type="match status" value="1"/>
</dbReference>
<dbReference type="InterPro" id="IPR006139">
    <property type="entry name" value="D-isomer_2_OHA_DH_cat_dom"/>
</dbReference>
<evidence type="ECO:0000256" key="3">
    <source>
        <dbReference type="ARBA" id="ARBA00023027"/>
    </source>
</evidence>
<dbReference type="InterPro" id="IPR050418">
    <property type="entry name" value="D-iso_2-hydroxyacid_DH_PdxB"/>
</dbReference>
<dbReference type="InterPro" id="IPR006140">
    <property type="entry name" value="D-isomer_DH_NAD-bd"/>
</dbReference>
<dbReference type="EMBL" id="FMZX01000003">
    <property type="protein sequence ID" value="SDC96329.1"/>
    <property type="molecule type" value="Genomic_DNA"/>
</dbReference>
<proteinExistence type="inferred from homology"/>
<dbReference type="GO" id="GO:0051287">
    <property type="term" value="F:NAD binding"/>
    <property type="evidence" value="ECO:0007669"/>
    <property type="project" value="InterPro"/>
</dbReference>
<evidence type="ECO:0000259" key="5">
    <source>
        <dbReference type="Pfam" id="PF00389"/>
    </source>
</evidence>
<dbReference type="SUPFAM" id="SSF52283">
    <property type="entry name" value="Formate/glycerate dehydrogenase catalytic domain-like"/>
    <property type="match status" value="1"/>
</dbReference>
<evidence type="ECO:0000256" key="4">
    <source>
        <dbReference type="RuleBase" id="RU003719"/>
    </source>
</evidence>
<dbReference type="InterPro" id="IPR036291">
    <property type="entry name" value="NAD(P)-bd_dom_sf"/>
</dbReference>
<dbReference type="PROSITE" id="PS00671">
    <property type="entry name" value="D_2_HYDROXYACID_DH_3"/>
    <property type="match status" value="1"/>
</dbReference>
<dbReference type="STRING" id="938405.SAMN02927895_02602"/>
<dbReference type="FunFam" id="3.40.50.720:FF:000203">
    <property type="entry name" value="D-3-phosphoglycerate dehydrogenase (SerA)"/>
    <property type="match status" value="1"/>
</dbReference>
<dbReference type="RefSeq" id="WP_218127901.1">
    <property type="nucleotide sequence ID" value="NZ_FMZX01000003.1"/>
</dbReference>
<dbReference type="CDD" id="cd12175">
    <property type="entry name" value="2-Hacid_dh_11"/>
    <property type="match status" value="1"/>
</dbReference>
<dbReference type="PANTHER" id="PTHR43761:SF1">
    <property type="entry name" value="D-ISOMER SPECIFIC 2-HYDROXYACID DEHYDROGENASE CATALYTIC DOMAIN-CONTAINING PROTEIN-RELATED"/>
    <property type="match status" value="1"/>
</dbReference>
<evidence type="ECO:0000256" key="1">
    <source>
        <dbReference type="ARBA" id="ARBA00005854"/>
    </source>
</evidence>
<evidence type="ECO:0000256" key="2">
    <source>
        <dbReference type="ARBA" id="ARBA00023002"/>
    </source>
</evidence>
<dbReference type="PROSITE" id="PS00670">
    <property type="entry name" value="D_2_HYDROXYACID_DH_2"/>
    <property type="match status" value="1"/>
</dbReference>
<keyword evidence="2 4" id="KW-0560">Oxidoreductase</keyword>
<reference evidence="7 8" key="1">
    <citation type="submission" date="2016-10" db="EMBL/GenBank/DDBJ databases">
        <authorList>
            <person name="de Groot N.N."/>
        </authorList>
    </citation>
    <scope>NUCLEOTIDE SEQUENCE [LARGE SCALE GENOMIC DNA]</scope>
    <source>
        <strain evidence="7 8">CPCC 100156</strain>
    </source>
</reference>
<dbReference type="AlphaFoldDB" id="A0A1G6QV85"/>
<sequence length="322" mass="34785">MPPRIVMMDSALSAAEIARELAPSGMELVVAPFGSEAFKAAIPEAEYLVGFGNRAIDAGFYATAPRLKLFQLLSAGYDTVDIEAARAAGIPVCNNGGANSTAVAEHALLLMLATCRRLVSQHENVVAGRWRGNDPSQVKLYELRDKTLGIVGLGAIGKKVARLANAFGMTVHYYDIRRVSEAEEDALEVRFKLLGEILRNSDIVSLHVPLTPASRHMIGAAELARMKPTAYLINTCRGPVVDEVALTAALEAGTIAGAGLDVFDQEPPAADNPLFRLKNVTLTPHFAGPTWDNQQARFRNAFDNCQRVARGERPLWVIPELA</sequence>
<gene>
    <name evidence="7" type="ORF">SAMN04487779_1003201</name>
</gene>
<accession>A0A1G6QV85</accession>
<dbReference type="Pfam" id="PF02826">
    <property type="entry name" value="2-Hacid_dh_C"/>
    <property type="match status" value="1"/>
</dbReference>
<dbReference type="PANTHER" id="PTHR43761">
    <property type="entry name" value="D-ISOMER SPECIFIC 2-HYDROXYACID DEHYDROGENASE FAMILY PROTEIN (AFU_ORTHOLOGUE AFUA_1G13630)"/>
    <property type="match status" value="1"/>
</dbReference>
<feature type="domain" description="D-isomer specific 2-hydroxyacid dehydrogenase NAD-binding" evidence="6">
    <location>
        <begin position="109"/>
        <end position="287"/>
    </location>
</feature>